<dbReference type="Proteomes" id="UP001190700">
    <property type="component" value="Unassembled WGS sequence"/>
</dbReference>
<feature type="compositionally biased region" description="Low complexity" evidence="1">
    <location>
        <begin position="14"/>
        <end position="23"/>
    </location>
</feature>
<organism evidence="2 3">
    <name type="scientific">Cymbomonas tetramitiformis</name>
    <dbReference type="NCBI Taxonomy" id="36881"/>
    <lineage>
        <taxon>Eukaryota</taxon>
        <taxon>Viridiplantae</taxon>
        <taxon>Chlorophyta</taxon>
        <taxon>Pyramimonadophyceae</taxon>
        <taxon>Pyramimonadales</taxon>
        <taxon>Pyramimonadaceae</taxon>
        <taxon>Cymbomonas</taxon>
    </lineage>
</organism>
<comment type="caution">
    <text evidence="2">The sequence shown here is derived from an EMBL/GenBank/DDBJ whole genome shotgun (WGS) entry which is preliminary data.</text>
</comment>
<dbReference type="AlphaFoldDB" id="A0AAE0F9E1"/>
<dbReference type="EMBL" id="LGRX02022535">
    <property type="protein sequence ID" value="KAK3255504.1"/>
    <property type="molecule type" value="Genomic_DNA"/>
</dbReference>
<feature type="compositionally biased region" description="Polar residues" evidence="1">
    <location>
        <begin position="105"/>
        <end position="118"/>
    </location>
</feature>
<feature type="region of interest" description="Disordered" evidence="1">
    <location>
        <begin position="99"/>
        <end position="118"/>
    </location>
</feature>
<feature type="non-terminal residue" evidence="2">
    <location>
        <position position="1"/>
    </location>
</feature>
<reference evidence="2 3" key="1">
    <citation type="journal article" date="2015" name="Genome Biol. Evol.">
        <title>Comparative Genomics of a Bacterivorous Green Alga Reveals Evolutionary Causalities and Consequences of Phago-Mixotrophic Mode of Nutrition.</title>
        <authorList>
            <person name="Burns J.A."/>
            <person name="Paasch A."/>
            <person name="Narechania A."/>
            <person name="Kim E."/>
        </authorList>
    </citation>
    <scope>NUCLEOTIDE SEQUENCE [LARGE SCALE GENOMIC DNA]</scope>
    <source>
        <strain evidence="2 3">PLY_AMNH</strain>
    </source>
</reference>
<name>A0AAE0F9E1_9CHLO</name>
<evidence type="ECO:0000313" key="2">
    <source>
        <dbReference type="EMBL" id="KAK3255504.1"/>
    </source>
</evidence>
<keyword evidence="3" id="KW-1185">Reference proteome</keyword>
<sequence length="118" mass="11972">PPSPPPPSPPPVTAAPTGAPTATPTVSVVNVTVVSTTASFSSVDMSALSDATYRAEFESSVKSQLATAAGTSTSDINILSITSGSVNVNVEVAFYPTTADDTAVYSRTQPTAQSQPRQ</sequence>
<accession>A0AAE0F9E1</accession>
<evidence type="ECO:0008006" key="4">
    <source>
        <dbReference type="Google" id="ProtNLM"/>
    </source>
</evidence>
<gene>
    <name evidence="2" type="ORF">CYMTET_35314</name>
</gene>
<protein>
    <recommendedName>
        <fullName evidence="4">SEA domain-containing protein</fullName>
    </recommendedName>
</protein>
<feature type="compositionally biased region" description="Pro residues" evidence="1">
    <location>
        <begin position="1"/>
        <end position="13"/>
    </location>
</feature>
<proteinExistence type="predicted"/>
<evidence type="ECO:0000313" key="3">
    <source>
        <dbReference type="Proteomes" id="UP001190700"/>
    </source>
</evidence>
<feature type="region of interest" description="Disordered" evidence="1">
    <location>
        <begin position="1"/>
        <end position="23"/>
    </location>
</feature>
<evidence type="ECO:0000256" key="1">
    <source>
        <dbReference type="SAM" id="MobiDB-lite"/>
    </source>
</evidence>